<dbReference type="Pfam" id="PF06429">
    <property type="entry name" value="Flg_bbr_C"/>
    <property type="match status" value="1"/>
</dbReference>
<proteinExistence type="inferred from homology"/>
<keyword evidence="9" id="KW-0966">Cell projection</keyword>
<organism evidence="9 10">
    <name type="scientific">Yoonia litorea</name>
    <dbReference type="NCBI Taxonomy" id="1123755"/>
    <lineage>
        <taxon>Bacteria</taxon>
        <taxon>Pseudomonadati</taxon>
        <taxon>Pseudomonadota</taxon>
        <taxon>Alphaproteobacteria</taxon>
        <taxon>Rhodobacterales</taxon>
        <taxon>Paracoccaceae</taxon>
        <taxon>Yoonia</taxon>
    </lineage>
</organism>
<sequence>MTDFSEAMSVATSGMKAQASRLRHVSENIANADTPGYRRKIVAFESLVNEGRRTGQVSVGPVQLDRTNPTQIYDPNHPLADPSGHYDGSNVNLLIEIADAREAHRSYEANLKMFDQVRQMSSSLMDLLRR</sequence>
<name>A0A1I6MU42_9RHOB</name>
<dbReference type="GO" id="GO:0071978">
    <property type="term" value="P:bacterial-type flagellum-dependent swarming motility"/>
    <property type="evidence" value="ECO:0007669"/>
    <property type="project" value="TreeGrafter"/>
</dbReference>
<feature type="domain" description="Flagellar basal-body/hook protein C-terminal" evidence="8">
    <location>
        <begin position="84"/>
        <end position="127"/>
    </location>
</feature>
<dbReference type="NCBIfam" id="NF009275">
    <property type="entry name" value="PRK12632.1"/>
    <property type="match status" value="1"/>
</dbReference>
<comment type="subcellular location">
    <subcellularLocation>
        <location evidence="1 6">Bacterial flagellum basal body</location>
    </subcellularLocation>
</comment>
<gene>
    <name evidence="9" type="ORF">SAMN05444714_2123</name>
</gene>
<evidence type="ECO:0000256" key="3">
    <source>
        <dbReference type="ARBA" id="ARBA00014376"/>
    </source>
</evidence>
<keyword evidence="4 6" id="KW-0975">Bacterial flagellum</keyword>
<dbReference type="Pfam" id="PF00460">
    <property type="entry name" value="Flg_bb_rod"/>
    <property type="match status" value="1"/>
</dbReference>
<dbReference type="InterPro" id="IPR006300">
    <property type="entry name" value="FlgB"/>
</dbReference>
<dbReference type="Proteomes" id="UP000198926">
    <property type="component" value="Unassembled WGS sequence"/>
</dbReference>
<accession>A0A1I6MU42</accession>
<dbReference type="GO" id="GO:0030694">
    <property type="term" value="C:bacterial-type flagellum basal body, rod"/>
    <property type="evidence" value="ECO:0007669"/>
    <property type="project" value="InterPro"/>
</dbReference>
<evidence type="ECO:0000313" key="9">
    <source>
        <dbReference type="EMBL" id="SFS19205.1"/>
    </source>
</evidence>
<protein>
    <recommendedName>
        <fullName evidence="3 6">Flagellar basal body rod protein FlgB</fullName>
    </recommendedName>
</protein>
<evidence type="ECO:0000259" key="8">
    <source>
        <dbReference type="Pfam" id="PF06429"/>
    </source>
</evidence>
<reference evidence="9 10" key="1">
    <citation type="submission" date="2016-10" db="EMBL/GenBank/DDBJ databases">
        <authorList>
            <person name="de Groot N.N."/>
        </authorList>
    </citation>
    <scope>NUCLEOTIDE SEQUENCE [LARGE SCALE GENOMIC DNA]</scope>
    <source>
        <strain evidence="9 10">DSM 29433</strain>
    </source>
</reference>
<comment type="subunit">
    <text evidence="6">The basal body constitutes a major portion of the flagellar organelle and consists of a number of rings mounted on a central rod.</text>
</comment>
<keyword evidence="9" id="KW-0969">Cilium</keyword>
<dbReference type="AlphaFoldDB" id="A0A1I6MU42"/>
<dbReference type="PANTHER" id="PTHR30435:SF19">
    <property type="entry name" value="FLAGELLAR BASAL-BODY ROD PROTEIN FLGG"/>
    <property type="match status" value="1"/>
</dbReference>
<dbReference type="STRING" id="1123755.SAMN05444714_2123"/>
<evidence type="ECO:0000313" key="10">
    <source>
        <dbReference type="Proteomes" id="UP000198926"/>
    </source>
</evidence>
<dbReference type="PANTHER" id="PTHR30435">
    <property type="entry name" value="FLAGELLAR PROTEIN"/>
    <property type="match status" value="1"/>
</dbReference>
<evidence type="ECO:0000256" key="4">
    <source>
        <dbReference type="ARBA" id="ARBA00023143"/>
    </source>
</evidence>
<comment type="similarity">
    <text evidence="2 6">Belongs to the flagella basal body rod proteins family.</text>
</comment>
<comment type="function">
    <text evidence="5 6">Structural component of flagellum, the bacterial motility apparatus. Part of the rod structure of flagellar basal body.</text>
</comment>
<evidence type="ECO:0000259" key="7">
    <source>
        <dbReference type="Pfam" id="PF00460"/>
    </source>
</evidence>
<dbReference type="OrthoDB" id="9813951at2"/>
<evidence type="ECO:0000256" key="5">
    <source>
        <dbReference type="ARBA" id="ARBA00024934"/>
    </source>
</evidence>
<evidence type="ECO:0000256" key="6">
    <source>
        <dbReference type="PIRNR" id="PIRNR002889"/>
    </source>
</evidence>
<dbReference type="EMBL" id="FOZM01000002">
    <property type="protein sequence ID" value="SFS19205.1"/>
    <property type="molecule type" value="Genomic_DNA"/>
</dbReference>
<evidence type="ECO:0000256" key="2">
    <source>
        <dbReference type="ARBA" id="ARBA00009677"/>
    </source>
</evidence>
<dbReference type="RefSeq" id="WP_090208055.1">
    <property type="nucleotide sequence ID" value="NZ_FOZM01000002.1"/>
</dbReference>
<evidence type="ECO:0000256" key="1">
    <source>
        <dbReference type="ARBA" id="ARBA00004117"/>
    </source>
</evidence>
<keyword evidence="9" id="KW-0282">Flagellum</keyword>
<dbReference type="PIRSF" id="PIRSF002889">
    <property type="entry name" value="Rod_FlgB"/>
    <property type="match status" value="1"/>
</dbReference>
<dbReference type="InterPro" id="IPR010930">
    <property type="entry name" value="Flg_bb/hook_C_dom"/>
</dbReference>
<feature type="domain" description="Flagellar basal body rod protein N-terminal" evidence="7">
    <location>
        <begin position="8"/>
        <end position="38"/>
    </location>
</feature>
<keyword evidence="10" id="KW-1185">Reference proteome</keyword>
<dbReference type="InterPro" id="IPR001444">
    <property type="entry name" value="Flag_bb_rod_N"/>
</dbReference>